<dbReference type="InterPro" id="IPR036020">
    <property type="entry name" value="WW_dom_sf"/>
</dbReference>
<reference evidence="4" key="2">
    <citation type="submission" date="2019-11" db="UniProtKB">
        <authorList>
            <consortium name="WormBaseParasite"/>
        </authorList>
    </citation>
    <scope>IDENTIFICATION</scope>
    <source>
        <strain evidence="4">Puerto Rican</strain>
    </source>
</reference>
<dbReference type="ExpressionAtlas" id="A0A5K4F2X9">
    <property type="expression patterns" value="baseline"/>
</dbReference>
<dbReference type="AlphaFoldDB" id="A0A5K4F2X9"/>
<dbReference type="SMART" id="SM00456">
    <property type="entry name" value="WW"/>
    <property type="match status" value="1"/>
</dbReference>
<evidence type="ECO:0000313" key="4">
    <source>
        <dbReference type="WBParaSite" id="Smp_247770.1"/>
    </source>
</evidence>
<protein>
    <submittedName>
        <fullName evidence="4">WW domain-containing protein</fullName>
    </submittedName>
</protein>
<organism evidence="3 4">
    <name type="scientific">Schistosoma mansoni</name>
    <name type="common">Blood fluke</name>
    <dbReference type="NCBI Taxonomy" id="6183"/>
    <lineage>
        <taxon>Eukaryota</taxon>
        <taxon>Metazoa</taxon>
        <taxon>Spiralia</taxon>
        <taxon>Lophotrochozoa</taxon>
        <taxon>Platyhelminthes</taxon>
        <taxon>Trematoda</taxon>
        <taxon>Digenea</taxon>
        <taxon>Strigeidida</taxon>
        <taxon>Schistosomatoidea</taxon>
        <taxon>Schistosomatidae</taxon>
        <taxon>Schistosoma</taxon>
    </lineage>
</organism>
<proteinExistence type="predicted"/>
<dbReference type="PANTHER" id="PTHR21715">
    <property type="entry name" value="RH04127P"/>
    <property type="match status" value="1"/>
</dbReference>
<accession>A0A5K4F2X9</accession>
<reference evidence="3" key="1">
    <citation type="journal article" date="2012" name="PLoS Negl. Trop. Dis.">
        <title>A systematically improved high quality genome and transcriptome of the human blood fluke Schistosoma mansoni.</title>
        <authorList>
            <person name="Protasio A.V."/>
            <person name="Tsai I.J."/>
            <person name="Babbage A."/>
            <person name="Nichol S."/>
            <person name="Hunt M."/>
            <person name="Aslett M.A."/>
            <person name="De Silva N."/>
            <person name="Velarde G.S."/>
            <person name="Anderson T.J."/>
            <person name="Clark R.C."/>
            <person name="Davidson C."/>
            <person name="Dillon G.P."/>
            <person name="Holroyd N.E."/>
            <person name="LoVerde P.T."/>
            <person name="Lloyd C."/>
            <person name="McQuillan J."/>
            <person name="Oliveira G."/>
            <person name="Otto T.D."/>
            <person name="Parker-Manuel S.J."/>
            <person name="Quail M.A."/>
            <person name="Wilson R.A."/>
            <person name="Zerlotini A."/>
            <person name="Dunne D.W."/>
            <person name="Berriman M."/>
        </authorList>
    </citation>
    <scope>NUCLEOTIDE SEQUENCE [LARGE SCALE GENOMIC DNA]</scope>
    <source>
        <strain evidence="3">Puerto Rican</strain>
    </source>
</reference>
<sequence length="768" mass="86063">MLKAVLLEESAIDEPTEDEVMLYAESLGIDVEKEQDLLHIAKEGISAHLPTGWQVLKDENNQIFYYDTASGISLWEHPLDRHFRDCVVKARQKKQDAIDTTSSSDRIPHDKSVEAGCIVSNSSSRPLSKPSTNNKEAPKGYTPTRSNPHEGKLNTNTSKKLTEKHGNNSQLSTSALAEPRFQCPVVTTKDGDHLPVTDDPTEYLEIKLSKNKTHEKSLVNNHEKLQLSSRKDHLSSEGFKYWSEMYKENLRQADENLTVLQSKIRESLLLTSSHKKTNSIICNNATPNSLSKYNPTTITKDSHIVSNLSRCFSSSDLLNIVDNNQTYCKRLEILSSPVKKIENTFNDDILCPEVGISPTAVIQTELSNGKDKHVGHGVSPVNANSKLSSSILQENMKISTYQFTPDRTCLTEQNASVEKSTDGIQEDQSNVKLKPNKSLINISECISHLVEERSRVQGKLFRLKLLYKTYKRRLDNLDASLSALQEQTNAEQSSNVLPVSKLYKQNINTKNVQEKINPSVFTNSTNENDRNVPLLPQDSIVTTCVTDLNESVNHRLHSRLSYCHHHHYPHQNPNVLRIKRSVSVPRSPISCNYLRNTNNPHISSHHLHDSTSVSRDLAVSLASIDVQLHNVLKHLDSNTDESLQSHINHYIQNHYPISGITDEQHHYTNEDTNVGHIQHCLENINLSNEPLIEGGCSGGGSCMSNNLTYSPSCSCNKTPSLSYKTVDLLHSPVNCSPNSNLDLTSNRRNSICTSRFMKSAHKPVKSVL</sequence>
<evidence type="ECO:0000256" key="1">
    <source>
        <dbReference type="SAM" id="MobiDB-lite"/>
    </source>
</evidence>
<dbReference type="SUPFAM" id="SSF51045">
    <property type="entry name" value="WW domain"/>
    <property type="match status" value="1"/>
</dbReference>
<dbReference type="InterPro" id="IPR001202">
    <property type="entry name" value="WW_dom"/>
</dbReference>
<feature type="region of interest" description="Disordered" evidence="1">
    <location>
        <begin position="94"/>
        <end position="173"/>
    </location>
</feature>
<dbReference type="InParanoid" id="A0A5K4F2X9"/>
<dbReference type="Pfam" id="PF00397">
    <property type="entry name" value="WW"/>
    <property type="match status" value="1"/>
</dbReference>
<evidence type="ECO:0000259" key="2">
    <source>
        <dbReference type="PROSITE" id="PS50020"/>
    </source>
</evidence>
<dbReference type="PROSITE" id="PS50020">
    <property type="entry name" value="WW_DOMAIN_2"/>
    <property type="match status" value="1"/>
</dbReference>
<evidence type="ECO:0000313" key="3">
    <source>
        <dbReference type="Proteomes" id="UP000008854"/>
    </source>
</evidence>
<dbReference type="Proteomes" id="UP000008854">
    <property type="component" value="Unassembled WGS sequence"/>
</dbReference>
<dbReference type="STRING" id="6183.A0A5K4F2X9"/>
<dbReference type="PANTHER" id="PTHR21715:SF0">
    <property type="entry name" value="RH04127P"/>
    <property type="match status" value="1"/>
</dbReference>
<dbReference type="WBParaSite" id="Smp_247770.1">
    <property type="protein sequence ID" value="Smp_247770.1"/>
    <property type="gene ID" value="Smp_247770"/>
</dbReference>
<keyword evidence="3" id="KW-1185">Reference proteome</keyword>
<dbReference type="CDD" id="cd00201">
    <property type="entry name" value="WW"/>
    <property type="match status" value="1"/>
</dbReference>
<dbReference type="Gene3D" id="3.30.1470.10">
    <property type="entry name" value="Photosystem I PsaD, reaction center subunit II"/>
    <property type="match status" value="1"/>
</dbReference>
<dbReference type="InterPro" id="IPR053233">
    <property type="entry name" value="ABRA-related"/>
</dbReference>
<feature type="compositionally biased region" description="Low complexity" evidence="1">
    <location>
        <begin position="120"/>
        <end position="131"/>
    </location>
</feature>
<name>A0A5K4F2X9_SCHMA</name>
<feature type="domain" description="WW" evidence="2">
    <location>
        <begin position="47"/>
        <end position="80"/>
    </location>
</feature>